<evidence type="ECO:0000313" key="3">
    <source>
        <dbReference type="Proteomes" id="UP000676967"/>
    </source>
</evidence>
<feature type="transmembrane region" description="Helical" evidence="1">
    <location>
        <begin position="479"/>
        <end position="497"/>
    </location>
</feature>
<evidence type="ECO:0000256" key="1">
    <source>
        <dbReference type="SAM" id="Phobius"/>
    </source>
</evidence>
<dbReference type="EMBL" id="AP023356">
    <property type="protein sequence ID" value="BCJ43859.1"/>
    <property type="molecule type" value="Genomic_DNA"/>
</dbReference>
<gene>
    <name evidence="2" type="ORF">Aiant_45160</name>
</gene>
<name>A0ABM7LWZ3_9ACTN</name>
<accession>A0ABM7LWZ3</accession>
<evidence type="ECO:0000313" key="2">
    <source>
        <dbReference type="EMBL" id="BCJ43859.1"/>
    </source>
</evidence>
<organism evidence="2 3">
    <name type="scientific">Actinoplanes ianthinogenes</name>
    <dbReference type="NCBI Taxonomy" id="122358"/>
    <lineage>
        <taxon>Bacteria</taxon>
        <taxon>Bacillati</taxon>
        <taxon>Actinomycetota</taxon>
        <taxon>Actinomycetes</taxon>
        <taxon>Micromonosporales</taxon>
        <taxon>Micromonosporaceae</taxon>
        <taxon>Actinoplanes</taxon>
    </lineage>
</organism>
<dbReference type="Proteomes" id="UP000676967">
    <property type="component" value="Chromosome"/>
</dbReference>
<dbReference type="RefSeq" id="WP_189334493.1">
    <property type="nucleotide sequence ID" value="NZ_AP023356.1"/>
</dbReference>
<evidence type="ECO:0008006" key="4">
    <source>
        <dbReference type="Google" id="ProtNLM"/>
    </source>
</evidence>
<keyword evidence="1" id="KW-0472">Membrane</keyword>
<sequence>MRLRALVRRLVLPPIAAGLAVSGLALPARADSLVGFPLLLLNITDTVTVIDGQAKTVKFDVYNLGGADAKNVVIGFADGPGAVPADLGFVPPAGCSATACTLDKLAAGERHSYSFTVQPDVASKTNLTSHFDVTTTVGGEEHDKVQLTVVRTTKKGVDLEVADIKDMSLNRGQSVDLPVAIKNTGNAETGPLGLVVAAQPGLEALLNYRNCEADEEFGGIVCVIDEPLAPGESATLSSATPAKLKVGVDTPGPADYFADVVAVGLTDKFVASFAKRNAGKSGADLELQKARSFAALNKGIEDDLEDGIEDDLNPADNVAEFIVKVGRSEADSKAIGGVFHGTAGDEVTVKVGTQNLGPTATVQLSTKWVGYVHVKLPTNVKLTEADEMCLPGTSPTKVDLSGKLDSRDWVCLVLDQLPKGGKSLFSFQAMIQEGSHDAGFVQVDGGVQDSKHKNDRAALTVDGGTGGEGGGLPITGPSALSMAGGGLVLLAAGVFAFRIARRRRIVTVVE</sequence>
<protein>
    <recommendedName>
        <fullName evidence="4">LPXTG-motif cell wall-anchored protein</fullName>
    </recommendedName>
</protein>
<reference evidence="2 3" key="1">
    <citation type="submission" date="2020-08" db="EMBL/GenBank/DDBJ databases">
        <title>Whole genome shotgun sequence of Actinoplanes ianthinogenes NBRC 13996.</title>
        <authorList>
            <person name="Komaki H."/>
            <person name="Tamura T."/>
        </authorList>
    </citation>
    <scope>NUCLEOTIDE SEQUENCE [LARGE SCALE GENOMIC DNA]</scope>
    <source>
        <strain evidence="2 3">NBRC 13996</strain>
    </source>
</reference>
<keyword evidence="1" id="KW-1133">Transmembrane helix</keyword>
<proteinExistence type="predicted"/>
<keyword evidence="3" id="KW-1185">Reference proteome</keyword>
<keyword evidence="1" id="KW-0812">Transmembrane</keyword>